<keyword evidence="11" id="KW-1185">Reference proteome</keyword>
<comment type="similarity">
    <text evidence="2">Belongs to the WD repeat TAF5 family.</text>
</comment>
<keyword evidence="4" id="KW-0677">Repeat</keyword>
<dbReference type="GO" id="GO:0005669">
    <property type="term" value="C:transcription factor TFIID complex"/>
    <property type="evidence" value="ECO:0007669"/>
    <property type="project" value="TreeGrafter"/>
</dbReference>
<evidence type="ECO:0000256" key="4">
    <source>
        <dbReference type="ARBA" id="ARBA00022737"/>
    </source>
</evidence>
<proteinExistence type="inferred from homology"/>
<evidence type="ECO:0000313" key="10">
    <source>
        <dbReference type="EMBL" id="CAH0562202.1"/>
    </source>
</evidence>
<name>A0A9P0BBT1_BRAAE</name>
<evidence type="ECO:0000256" key="7">
    <source>
        <dbReference type="ARBA" id="ARBA00023242"/>
    </source>
</evidence>
<protein>
    <recommendedName>
        <fullName evidence="9">TFIID subunit TAF5 NTD2 domain-containing protein</fullName>
    </recommendedName>
</protein>
<dbReference type="PANTHER" id="PTHR19879">
    <property type="entry name" value="TRANSCRIPTION INITIATION FACTOR TFIID"/>
    <property type="match status" value="1"/>
</dbReference>
<dbReference type="InterPro" id="IPR001680">
    <property type="entry name" value="WD40_rpt"/>
</dbReference>
<feature type="repeat" description="WD" evidence="8">
    <location>
        <begin position="294"/>
        <end position="335"/>
    </location>
</feature>
<dbReference type="InterPro" id="IPR037264">
    <property type="entry name" value="TFIID_NTD2_sf"/>
</dbReference>
<keyword evidence="7" id="KW-0539">Nucleus</keyword>
<dbReference type="PANTHER" id="PTHR19879:SF1">
    <property type="entry name" value="CANNONBALL-RELATED"/>
    <property type="match status" value="1"/>
</dbReference>
<dbReference type="InterPro" id="IPR015943">
    <property type="entry name" value="WD40/YVTN_repeat-like_dom_sf"/>
</dbReference>
<evidence type="ECO:0000256" key="5">
    <source>
        <dbReference type="ARBA" id="ARBA00023015"/>
    </source>
</evidence>
<keyword evidence="6" id="KW-0804">Transcription</keyword>
<dbReference type="PROSITE" id="PS00678">
    <property type="entry name" value="WD_REPEATS_1"/>
    <property type="match status" value="1"/>
</dbReference>
<sequence length="536" mass="60911">MDDVKRDNNKVKRSKSDVKNVISSYLQRRNYPSVCPVEISKSQLLTQHLVESGVSRPNSILYSGYSSDPVAIEQNFGKFLLWLKDLTKNKNKYHDIEYLVGPLFCHLYLDILRGGTKERASAFLKSYLPSVDKLKCDNMVQELINSFPTDEETVALKEFRSNKYLVDLYKESLVVLKEFVRDNCHVVFHQVLQTWFEIQEIEEVEEEEDFSEEDSIHETDTAFAKLHSAIGNLDSEPDPIFNVNISNYKHQIDSGLINRQCGLMVFSENNQVTIKPLHSFDSILNNTEYGDIKLTGHSGQVYSIDISLNNNYIVTGSSDTTICIYNLRDFQQIRVCKGHLGPVYCTKISTNSEYVISGSQDKTARLWSLETGQAIRVFVGHTQSITSIDFHPNCLYIATGSADKNVRMWCVENGNPMRLFHGAKGIIYAAVFHPKGQCLASASEDKKVRIWDLVNAKVMVEFEYLNEPFSKLIWSKDGKKLCGGTFNGNIAVWDFEKIQQNLTDTSYHEPISSKCVNNKLLCLEYAFGTFGTLTTT</sequence>
<dbReference type="OrthoDB" id="10266330at2759"/>
<keyword evidence="3 8" id="KW-0853">WD repeat</keyword>
<dbReference type="Proteomes" id="UP001154078">
    <property type="component" value="Chromosome 8"/>
</dbReference>
<gene>
    <name evidence="10" type="ORF">MELIAE_LOCUS11390</name>
</gene>
<accession>A0A9P0BBT1</accession>
<organism evidence="10 11">
    <name type="scientific">Brassicogethes aeneus</name>
    <name type="common">Rape pollen beetle</name>
    <name type="synonym">Meligethes aeneus</name>
    <dbReference type="NCBI Taxonomy" id="1431903"/>
    <lineage>
        <taxon>Eukaryota</taxon>
        <taxon>Metazoa</taxon>
        <taxon>Ecdysozoa</taxon>
        <taxon>Arthropoda</taxon>
        <taxon>Hexapoda</taxon>
        <taxon>Insecta</taxon>
        <taxon>Pterygota</taxon>
        <taxon>Neoptera</taxon>
        <taxon>Endopterygota</taxon>
        <taxon>Coleoptera</taxon>
        <taxon>Polyphaga</taxon>
        <taxon>Cucujiformia</taxon>
        <taxon>Nitidulidae</taxon>
        <taxon>Meligethinae</taxon>
        <taxon>Brassicogethes</taxon>
    </lineage>
</organism>
<dbReference type="GO" id="GO:0006367">
    <property type="term" value="P:transcription initiation at RNA polymerase II promoter"/>
    <property type="evidence" value="ECO:0007669"/>
    <property type="project" value="TreeGrafter"/>
</dbReference>
<evidence type="ECO:0000256" key="6">
    <source>
        <dbReference type="ARBA" id="ARBA00023163"/>
    </source>
</evidence>
<dbReference type="SUPFAM" id="SSF160897">
    <property type="entry name" value="Taf5 N-terminal domain-like"/>
    <property type="match status" value="1"/>
</dbReference>
<dbReference type="Pfam" id="PF00400">
    <property type="entry name" value="WD40"/>
    <property type="match status" value="4"/>
</dbReference>
<comment type="subcellular location">
    <subcellularLocation>
        <location evidence="1">Nucleus</location>
    </subcellularLocation>
</comment>
<dbReference type="Gene3D" id="2.130.10.10">
    <property type="entry name" value="YVTN repeat-like/Quinoprotein amine dehydrogenase"/>
    <property type="match status" value="2"/>
</dbReference>
<dbReference type="InterPro" id="IPR036322">
    <property type="entry name" value="WD40_repeat_dom_sf"/>
</dbReference>
<feature type="domain" description="TFIID subunit TAF5 NTD2" evidence="9">
    <location>
        <begin position="68"/>
        <end position="193"/>
    </location>
</feature>
<dbReference type="PROSITE" id="PS50082">
    <property type="entry name" value="WD_REPEATS_2"/>
    <property type="match status" value="4"/>
</dbReference>
<evidence type="ECO:0000256" key="8">
    <source>
        <dbReference type="PROSITE-ProRule" id="PRU00221"/>
    </source>
</evidence>
<evidence type="ECO:0000256" key="2">
    <source>
        <dbReference type="ARBA" id="ARBA00009435"/>
    </source>
</evidence>
<evidence type="ECO:0000256" key="1">
    <source>
        <dbReference type="ARBA" id="ARBA00004123"/>
    </source>
</evidence>
<keyword evidence="5" id="KW-0805">Transcription regulation</keyword>
<dbReference type="InterPro" id="IPR007582">
    <property type="entry name" value="TFIID_NTD2"/>
</dbReference>
<feature type="repeat" description="WD" evidence="8">
    <location>
        <begin position="336"/>
        <end position="377"/>
    </location>
</feature>
<dbReference type="InterPro" id="IPR020472">
    <property type="entry name" value="WD40_PAC1"/>
</dbReference>
<dbReference type="SMART" id="SM00320">
    <property type="entry name" value="WD40"/>
    <property type="match status" value="5"/>
</dbReference>
<evidence type="ECO:0000256" key="3">
    <source>
        <dbReference type="ARBA" id="ARBA00022574"/>
    </source>
</evidence>
<evidence type="ECO:0000313" key="11">
    <source>
        <dbReference type="Proteomes" id="UP001154078"/>
    </source>
</evidence>
<dbReference type="GO" id="GO:0016251">
    <property type="term" value="F:RNA polymerase II general transcription initiation factor activity"/>
    <property type="evidence" value="ECO:0007669"/>
    <property type="project" value="TreeGrafter"/>
</dbReference>
<feature type="repeat" description="WD" evidence="8">
    <location>
        <begin position="420"/>
        <end position="461"/>
    </location>
</feature>
<dbReference type="PROSITE" id="PS50294">
    <property type="entry name" value="WD_REPEATS_REGION"/>
    <property type="match status" value="4"/>
</dbReference>
<dbReference type="EMBL" id="OV121139">
    <property type="protein sequence ID" value="CAH0562202.1"/>
    <property type="molecule type" value="Genomic_DNA"/>
</dbReference>
<dbReference type="CDD" id="cd00200">
    <property type="entry name" value="WD40"/>
    <property type="match status" value="1"/>
</dbReference>
<dbReference type="PRINTS" id="PR00320">
    <property type="entry name" value="GPROTEINBRPT"/>
</dbReference>
<dbReference type="AlphaFoldDB" id="A0A9P0BBT1"/>
<evidence type="ECO:0000259" key="9">
    <source>
        <dbReference type="Pfam" id="PF04494"/>
    </source>
</evidence>
<reference evidence="10" key="1">
    <citation type="submission" date="2021-12" db="EMBL/GenBank/DDBJ databases">
        <authorList>
            <person name="King R."/>
        </authorList>
    </citation>
    <scope>NUCLEOTIDE SEQUENCE</scope>
</reference>
<dbReference type="Gene3D" id="1.25.40.500">
    <property type="entry name" value="TFIID subunit TAF5, NTD2 domain"/>
    <property type="match status" value="1"/>
</dbReference>
<dbReference type="Pfam" id="PF04494">
    <property type="entry name" value="TFIID_NTD2"/>
    <property type="match status" value="1"/>
</dbReference>
<dbReference type="SUPFAM" id="SSF50978">
    <property type="entry name" value="WD40 repeat-like"/>
    <property type="match status" value="1"/>
</dbReference>
<feature type="repeat" description="WD" evidence="8">
    <location>
        <begin position="378"/>
        <end position="419"/>
    </location>
</feature>
<dbReference type="InterPro" id="IPR019775">
    <property type="entry name" value="WD40_repeat_CS"/>
</dbReference>